<feature type="chain" id="PRO_5040466737" evidence="1">
    <location>
        <begin position="24"/>
        <end position="315"/>
    </location>
</feature>
<feature type="domain" description="GH16" evidence="2">
    <location>
        <begin position="23"/>
        <end position="315"/>
    </location>
</feature>
<dbReference type="PANTHER" id="PTHR10963">
    <property type="entry name" value="GLYCOSYL HYDROLASE-RELATED"/>
    <property type="match status" value="1"/>
</dbReference>
<dbReference type="PANTHER" id="PTHR10963:SF24">
    <property type="entry name" value="GLYCOSIDASE C21B10.07-RELATED"/>
    <property type="match status" value="1"/>
</dbReference>
<dbReference type="InterPro" id="IPR000757">
    <property type="entry name" value="Beta-glucanase-like"/>
</dbReference>
<dbReference type="OrthoDB" id="192832at2759"/>
<dbReference type="GO" id="GO:0004553">
    <property type="term" value="F:hydrolase activity, hydrolyzing O-glycosyl compounds"/>
    <property type="evidence" value="ECO:0007669"/>
    <property type="project" value="InterPro"/>
</dbReference>
<dbReference type="GO" id="GO:0009251">
    <property type="term" value="P:glucan catabolic process"/>
    <property type="evidence" value="ECO:0007669"/>
    <property type="project" value="TreeGrafter"/>
</dbReference>
<evidence type="ECO:0000259" key="2">
    <source>
        <dbReference type="PROSITE" id="PS51762"/>
    </source>
</evidence>
<evidence type="ECO:0000256" key="1">
    <source>
        <dbReference type="SAM" id="SignalP"/>
    </source>
</evidence>
<dbReference type="EMBL" id="MU157876">
    <property type="protein sequence ID" value="KAF9526028.1"/>
    <property type="molecule type" value="Genomic_DNA"/>
</dbReference>
<dbReference type="Proteomes" id="UP000807306">
    <property type="component" value="Unassembled WGS sequence"/>
</dbReference>
<reference evidence="3" key="1">
    <citation type="submission" date="2020-11" db="EMBL/GenBank/DDBJ databases">
        <authorList>
            <consortium name="DOE Joint Genome Institute"/>
            <person name="Ahrendt S."/>
            <person name="Riley R."/>
            <person name="Andreopoulos W."/>
            <person name="Labutti K."/>
            <person name="Pangilinan J."/>
            <person name="Ruiz-Duenas F.J."/>
            <person name="Barrasa J.M."/>
            <person name="Sanchez-Garcia M."/>
            <person name="Camarero S."/>
            <person name="Miyauchi S."/>
            <person name="Serrano A."/>
            <person name="Linde D."/>
            <person name="Babiker R."/>
            <person name="Drula E."/>
            <person name="Ayuso-Fernandez I."/>
            <person name="Pacheco R."/>
            <person name="Padilla G."/>
            <person name="Ferreira P."/>
            <person name="Barriuso J."/>
            <person name="Kellner H."/>
            <person name="Castanera R."/>
            <person name="Alfaro M."/>
            <person name="Ramirez L."/>
            <person name="Pisabarro A.G."/>
            <person name="Kuo A."/>
            <person name="Tritt A."/>
            <person name="Lipzen A."/>
            <person name="He G."/>
            <person name="Yan M."/>
            <person name="Ng V."/>
            <person name="Cullen D."/>
            <person name="Martin F."/>
            <person name="Rosso M.-N."/>
            <person name="Henrissat B."/>
            <person name="Hibbett D."/>
            <person name="Martinez A.T."/>
            <person name="Grigoriev I.V."/>
        </authorList>
    </citation>
    <scope>NUCLEOTIDE SEQUENCE</scope>
    <source>
        <strain evidence="3">CBS 506.95</strain>
    </source>
</reference>
<evidence type="ECO:0000313" key="4">
    <source>
        <dbReference type="Proteomes" id="UP000807306"/>
    </source>
</evidence>
<dbReference type="AlphaFoldDB" id="A0A9P6EAZ3"/>
<keyword evidence="4" id="KW-1185">Reference proteome</keyword>
<evidence type="ECO:0000313" key="3">
    <source>
        <dbReference type="EMBL" id="KAF9526028.1"/>
    </source>
</evidence>
<comment type="caution">
    <text evidence="3">The sequence shown here is derived from an EMBL/GenBank/DDBJ whole genome shotgun (WGS) entry which is preliminary data.</text>
</comment>
<dbReference type="InterPro" id="IPR013320">
    <property type="entry name" value="ConA-like_dom_sf"/>
</dbReference>
<name>A0A9P6EAZ3_9AGAR</name>
<dbReference type="SUPFAM" id="SSF49899">
    <property type="entry name" value="Concanavalin A-like lectins/glucanases"/>
    <property type="match status" value="1"/>
</dbReference>
<proteinExistence type="predicted"/>
<dbReference type="Pfam" id="PF26113">
    <property type="entry name" value="GH16_XgeA"/>
    <property type="match status" value="1"/>
</dbReference>
<gene>
    <name evidence="3" type="ORF">CPB83DRAFT_896491</name>
</gene>
<dbReference type="Gene3D" id="2.60.120.200">
    <property type="match status" value="1"/>
</dbReference>
<dbReference type="InterPro" id="IPR050546">
    <property type="entry name" value="Glycosyl_Hydrlase_16"/>
</dbReference>
<protein>
    <submittedName>
        <fullName evidence="3">2 beta-glucanase</fullName>
    </submittedName>
</protein>
<organism evidence="3 4">
    <name type="scientific">Crepidotus variabilis</name>
    <dbReference type="NCBI Taxonomy" id="179855"/>
    <lineage>
        <taxon>Eukaryota</taxon>
        <taxon>Fungi</taxon>
        <taxon>Dikarya</taxon>
        <taxon>Basidiomycota</taxon>
        <taxon>Agaricomycotina</taxon>
        <taxon>Agaricomycetes</taxon>
        <taxon>Agaricomycetidae</taxon>
        <taxon>Agaricales</taxon>
        <taxon>Agaricineae</taxon>
        <taxon>Crepidotaceae</taxon>
        <taxon>Crepidotus</taxon>
    </lineage>
</organism>
<keyword evidence="1" id="KW-0732">Signal</keyword>
<sequence>MKISLSITSKALVALSFVSVVKADYKLSDTIVGKGFYDAFNWLAIPDPTHGRVNYVDQSTAQSQNLTYASGNTFILRANFKDVVSGSSSGRNSVRIESKKRFTYHVTVYDVRHIPQGCGTWPAIWETDTRFYGEIDIVEGVNSEPQDAATFWTAPDGNCKQRVKQELDDPSSPIILKDCSEGCAVRPESRKSFGTAFNDNGGGWYAIERSPTFVKLWFWERNNAAVPADVKNGQSSVEPAGWGEPFFDMTNDNCDIDSNLKAHNLIINLTFCGAYAGSPQFENAGCPGTCQGFVDNTPGAFDKAYFDIAGIRVYQ</sequence>
<accession>A0A9P6EAZ3</accession>
<dbReference type="PROSITE" id="PS51762">
    <property type="entry name" value="GH16_2"/>
    <property type="match status" value="1"/>
</dbReference>
<feature type="signal peptide" evidence="1">
    <location>
        <begin position="1"/>
        <end position="23"/>
    </location>
</feature>